<dbReference type="PANTHER" id="PTHR30336:SF20">
    <property type="entry name" value="DUF218 DOMAIN-CONTAINING PROTEIN"/>
    <property type="match status" value="1"/>
</dbReference>
<evidence type="ECO:0000313" key="4">
    <source>
        <dbReference type="Proteomes" id="UP001596500"/>
    </source>
</evidence>
<dbReference type="Proteomes" id="UP001596500">
    <property type="component" value="Unassembled WGS sequence"/>
</dbReference>
<evidence type="ECO:0000313" key="3">
    <source>
        <dbReference type="EMBL" id="MFC7441935.1"/>
    </source>
</evidence>
<feature type="domain" description="DUF218" evidence="2">
    <location>
        <begin position="47"/>
        <end position="175"/>
    </location>
</feature>
<dbReference type="Gene3D" id="3.40.50.620">
    <property type="entry name" value="HUPs"/>
    <property type="match status" value="1"/>
</dbReference>
<evidence type="ECO:0000259" key="2">
    <source>
        <dbReference type="Pfam" id="PF02698"/>
    </source>
</evidence>
<organism evidence="3 4">
    <name type="scientific">Laceyella putida</name>
    <dbReference type="NCBI Taxonomy" id="110101"/>
    <lineage>
        <taxon>Bacteria</taxon>
        <taxon>Bacillati</taxon>
        <taxon>Bacillota</taxon>
        <taxon>Bacilli</taxon>
        <taxon>Bacillales</taxon>
        <taxon>Thermoactinomycetaceae</taxon>
        <taxon>Laceyella</taxon>
    </lineage>
</organism>
<dbReference type="CDD" id="cd06259">
    <property type="entry name" value="YdcF-like"/>
    <property type="match status" value="1"/>
</dbReference>
<keyword evidence="1" id="KW-0472">Membrane</keyword>
<protein>
    <submittedName>
        <fullName evidence="3">YdcF family protein</fullName>
    </submittedName>
</protein>
<name>A0ABW2RLT5_9BACL</name>
<dbReference type="InterPro" id="IPR003848">
    <property type="entry name" value="DUF218"/>
</dbReference>
<dbReference type="PANTHER" id="PTHR30336">
    <property type="entry name" value="INNER MEMBRANE PROTEIN, PROBABLE PERMEASE"/>
    <property type="match status" value="1"/>
</dbReference>
<accession>A0ABW2RLT5</accession>
<dbReference type="EMBL" id="JBHTBW010000040">
    <property type="protein sequence ID" value="MFC7441935.1"/>
    <property type="molecule type" value="Genomic_DNA"/>
</dbReference>
<comment type="caution">
    <text evidence="3">The sequence shown here is derived from an EMBL/GenBank/DDBJ whole genome shotgun (WGS) entry which is preliminary data.</text>
</comment>
<sequence>MVKPMLANKWMIGGLILLLILFMPFLTLWNLVSRYDDVEPRKGHYHVAIVLGAALWDQQPSPALKERLNLALALYNEKRVDYIVLSGGLGDNGIPEAEGMKRYLVARGVHANHLILEDRSSNTKENLKYTAELLKQQQWGNIAIVTHDYHMYRALNYARQAGIYASAAPVHSTVLFTPYHKARECLALVKQIVLKM</sequence>
<keyword evidence="1" id="KW-0812">Transmembrane</keyword>
<dbReference type="InterPro" id="IPR014729">
    <property type="entry name" value="Rossmann-like_a/b/a_fold"/>
</dbReference>
<proteinExistence type="predicted"/>
<gene>
    <name evidence="3" type="ORF">ACFQNG_12610</name>
</gene>
<dbReference type="InterPro" id="IPR051599">
    <property type="entry name" value="Cell_Envelope_Assoc"/>
</dbReference>
<dbReference type="RefSeq" id="WP_379865478.1">
    <property type="nucleotide sequence ID" value="NZ_JBHTBW010000040.1"/>
</dbReference>
<dbReference type="Pfam" id="PF02698">
    <property type="entry name" value="DUF218"/>
    <property type="match status" value="1"/>
</dbReference>
<feature type="transmembrane region" description="Helical" evidence="1">
    <location>
        <begin position="12"/>
        <end position="32"/>
    </location>
</feature>
<evidence type="ECO:0000256" key="1">
    <source>
        <dbReference type="SAM" id="Phobius"/>
    </source>
</evidence>
<keyword evidence="1" id="KW-1133">Transmembrane helix</keyword>
<reference evidence="4" key="1">
    <citation type="journal article" date="2019" name="Int. J. Syst. Evol. Microbiol.">
        <title>The Global Catalogue of Microorganisms (GCM) 10K type strain sequencing project: providing services to taxonomists for standard genome sequencing and annotation.</title>
        <authorList>
            <consortium name="The Broad Institute Genomics Platform"/>
            <consortium name="The Broad Institute Genome Sequencing Center for Infectious Disease"/>
            <person name="Wu L."/>
            <person name="Ma J."/>
        </authorList>
    </citation>
    <scope>NUCLEOTIDE SEQUENCE [LARGE SCALE GENOMIC DNA]</scope>
    <source>
        <strain evidence="4">CGMCC 1.12942</strain>
    </source>
</reference>
<keyword evidence="4" id="KW-1185">Reference proteome</keyword>